<evidence type="ECO:0000256" key="2">
    <source>
        <dbReference type="ARBA" id="ARBA00022741"/>
    </source>
</evidence>
<name>A0ABC8SHY2_9AQUA</name>
<keyword evidence="1" id="KW-0808">Transferase</keyword>
<evidence type="ECO:0000256" key="4">
    <source>
        <dbReference type="ARBA" id="ARBA00022840"/>
    </source>
</evidence>
<evidence type="ECO:0000313" key="7">
    <source>
        <dbReference type="Proteomes" id="UP001642360"/>
    </source>
</evidence>
<organism evidence="6 7">
    <name type="scientific">Ilex paraguariensis</name>
    <name type="common">yerba mate</name>
    <dbReference type="NCBI Taxonomy" id="185542"/>
    <lineage>
        <taxon>Eukaryota</taxon>
        <taxon>Viridiplantae</taxon>
        <taxon>Streptophyta</taxon>
        <taxon>Embryophyta</taxon>
        <taxon>Tracheophyta</taxon>
        <taxon>Spermatophyta</taxon>
        <taxon>Magnoliopsida</taxon>
        <taxon>eudicotyledons</taxon>
        <taxon>Gunneridae</taxon>
        <taxon>Pentapetalae</taxon>
        <taxon>asterids</taxon>
        <taxon>campanulids</taxon>
        <taxon>Aquifoliales</taxon>
        <taxon>Aquifoliaceae</taxon>
        <taxon>Ilex</taxon>
    </lineage>
</organism>
<accession>A0ABC8SHY2</accession>
<dbReference type="Proteomes" id="UP001642360">
    <property type="component" value="Unassembled WGS sequence"/>
</dbReference>
<keyword evidence="4" id="KW-0067">ATP-binding</keyword>
<keyword evidence="7" id="KW-1185">Reference proteome</keyword>
<dbReference type="GO" id="GO:0005524">
    <property type="term" value="F:ATP binding"/>
    <property type="evidence" value="ECO:0007669"/>
    <property type="project" value="UniProtKB-KW"/>
</dbReference>
<dbReference type="AlphaFoldDB" id="A0ABC8SHY2"/>
<feature type="compositionally biased region" description="Low complexity" evidence="5">
    <location>
        <begin position="89"/>
        <end position="106"/>
    </location>
</feature>
<dbReference type="InterPro" id="IPR052059">
    <property type="entry name" value="CR_Ser/Thr_kinase"/>
</dbReference>
<evidence type="ECO:0000256" key="5">
    <source>
        <dbReference type="SAM" id="MobiDB-lite"/>
    </source>
</evidence>
<reference evidence="6 7" key="1">
    <citation type="submission" date="2024-02" db="EMBL/GenBank/DDBJ databases">
        <authorList>
            <person name="Vignale AGUSTIN F."/>
            <person name="Sosa J E."/>
            <person name="Modenutti C."/>
        </authorList>
    </citation>
    <scope>NUCLEOTIDE SEQUENCE [LARGE SCALE GENOMIC DNA]</scope>
</reference>
<gene>
    <name evidence="6" type="ORF">ILEXP_LOCUS23024</name>
</gene>
<proteinExistence type="predicted"/>
<dbReference type="GO" id="GO:0016301">
    <property type="term" value="F:kinase activity"/>
    <property type="evidence" value="ECO:0007669"/>
    <property type="project" value="UniProtKB-KW"/>
</dbReference>
<dbReference type="EMBL" id="CAUOFW020002569">
    <property type="protein sequence ID" value="CAK9154674.1"/>
    <property type="molecule type" value="Genomic_DNA"/>
</dbReference>
<keyword evidence="3" id="KW-0418">Kinase</keyword>
<dbReference type="PANTHER" id="PTHR47973">
    <property type="entry name" value="CYSTEINE-RICH RECEPTOR-LIKE PROTEIN KINASE 3"/>
    <property type="match status" value="1"/>
</dbReference>
<comment type="caution">
    <text evidence="6">The sequence shown here is derived from an EMBL/GenBank/DDBJ whole genome shotgun (WGS) entry which is preliminary data.</text>
</comment>
<evidence type="ECO:0000313" key="6">
    <source>
        <dbReference type="EMBL" id="CAK9154674.1"/>
    </source>
</evidence>
<evidence type="ECO:0000256" key="1">
    <source>
        <dbReference type="ARBA" id="ARBA00022679"/>
    </source>
</evidence>
<feature type="region of interest" description="Disordered" evidence="5">
    <location>
        <begin position="89"/>
        <end position="140"/>
    </location>
</feature>
<evidence type="ECO:0000256" key="3">
    <source>
        <dbReference type="ARBA" id="ARBA00022777"/>
    </source>
</evidence>
<keyword evidence="2" id="KW-0547">Nucleotide-binding</keyword>
<sequence>MTFAVAPSSLVHTQAGVLEQGNKLVELVDPTLGSDYNHKEAETILELAMMCINQSSSLRPIMSQVVKVLEGNMDIRTLKDELGYAKVLPSLSQPSQSGSTSQEGTSVPTLSHSVSKETGEQSGISQQATSRPLDDGNVEK</sequence>
<dbReference type="Gene3D" id="1.10.510.10">
    <property type="entry name" value="Transferase(Phosphotransferase) domain 1"/>
    <property type="match status" value="1"/>
</dbReference>
<protein>
    <submittedName>
        <fullName evidence="6">Uncharacterized protein</fullName>
    </submittedName>
</protein>
<feature type="compositionally biased region" description="Polar residues" evidence="5">
    <location>
        <begin position="120"/>
        <end position="130"/>
    </location>
</feature>